<feature type="domain" description="SRCR" evidence="4">
    <location>
        <begin position="393"/>
        <end position="492"/>
    </location>
</feature>
<dbReference type="InterPro" id="IPR001190">
    <property type="entry name" value="SRCR"/>
</dbReference>
<keyword evidence="6" id="KW-1185">Reference proteome</keyword>
<feature type="domain" description="SRCR" evidence="4">
    <location>
        <begin position="512"/>
        <end position="591"/>
    </location>
</feature>
<evidence type="ECO:0000313" key="6">
    <source>
        <dbReference type="Proteomes" id="UP001217089"/>
    </source>
</evidence>
<gene>
    <name evidence="5" type="ORF">KUTeg_017190</name>
</gene>
<proteinExistence type="predicted"/>
<dbReference type="Proteomes" id="UP001217089">
    <property type="component" value="Unassembled WGS sequence"/>
</dbReference>
<feature type="non-terminal residue" evidence="5">
    <location>
        <position position="1"/>
    </location>
</feature>
<sequence>ISTQSRFPTTTESSTYASTTPSGTQIRLVNGQSPNQGRVEVFYNGSWGTICDDDWNSFDATVVCRMLGYSVGNYYREAFFGSGTGKILLDDVHCNGSERDIDDCPHQPWGTSTSTTTSTTYDTTTHTITQVRLVNGGSPDRGRVEVFYNGSWGTVCDDDWSQADATVVCKMLGYRYYFITFNNRRISGNGYGDANFGRGTGKILLDDVHCTGSETDINDCSHQPWGQSNCDHSEDAGVQCSANVVFTATMSSTTTSATYATTTHTITQIRLVNGGSSDRGRVEVYYNGSWGTVCDDDWSQADATVICKMLGYSSGIGFSDANFGSGTGKILLDDVHCTGSEADINDCSHRLWGQSNCDHSEDAGVQCSGALSTTSMSQSSFLPVSTTDSPTIVRLVNGPDGASGRVEVLHEGRWGTVCDDGFRDSEAMVVCRMLGFQHGTPYSQATYGRGTGEIWIDEINCSGSETNIDQCGHYAWGTGDCDHSEDASVSCTQPIGSTVGYNGATGPISGSIRLVNGNTPNEGRVEVLHNGQWGTVCDDYWTNEDAAVGSEPTWLDDVKCLGSETDIDYCSHATWGAENCGHSEDAGVYCNITSVSSTTSSVAVTTSSTPTTRIRLVDGASNSEGRVEVFYNGQWGTVCDDFWVTSDANVICRMLGYKNGTAFTSAHFGQGSGSIFLDDVKCHGNETDIDQCAHAPWTQSNCGHSEDA</sequence>
<feature type="domain" description="SRCR" evidence="4">
    <location>
        <begin position="131"/>
        <end position="241"/>
    </location>
</feature>
<feature type="region of interest" description="Disordered" evidence="3">
    <location>
        <begin position="1"/>
        <end position="26"/>
    </location>
</feature>
<reference evidence="5 6" key="1">
    <citation type="submission" date="2022-12" db="EMBL/GenBank/DDBJ databases">
        <title>Chromosome-level genome of Tegillarca granosa.</title>
        <authorList>
            <person name="Kim J."/>
        </authorList>
    </citation>
    <scope>NUCLEOTIDE SEQUENCE [LARGE SCALE GENOMIC DNA]</scope>
    <source>
        <strain evidence="5">Teg-2019</strain>
        <tissue evidence="5">Adductor muscle</tissue>
    </source>
</reference>
<evidence type="ECO:0000313" key="5">
    <source>
        <dbReference type="EMBL" id="KAJ8306645.1"/>
    </source>
</evidence>
<comment type="caution">
    <text evidence="5">The sequence shown here is derived from an EMBL/GenBank/DDBJ whole genome shotgun (WGS) entry which is preliminary data.</text>
</comment>
<accession>A0ABQ9ETC2</accession>
<feature type="disulfide bond" evidence="2">
    <location>
        <begin position="337"/>
        <end position="347"/>
    </location>
</feature>
<dbReference type="EMBL" id="JARBDR010000813">
    <property type="protein sequence ID" value="KAJ8306645.1"/>
    <property type="molecule type" value="Genomic_DNA"/>
</dbReference>
<dbReference type="InterPro" id="IPR036772">
    <property type="entry name" value="SRCR-like_dom_sf"/>
</dbReference>
<dbReference type="PROSITE" id="PS00420">
    <property type="entry name" value="SRCR_1"/>
    <property type="match status" value="5"/>
</dbReference>
<evidence type="ECO:0000256" key="3">
    <source>
        <dbReference type="SAM" id="MobiDB-lite"/>
    </source>
</evidence>
<feature type="non-terminal residue" evidence="5">
    <location>
        <position position="708"/>
    </location>
</feature>
<keyword evidence="1 2" id="KW-1015">Disulfide bond</keyword>
<feature type="domain" description="SRCR" evidence="4">
    <location>
        <begin position="26"/>
        <end position="110"/>
    </location>
</feature>
<dbReference type="Gene3D" id="3.10.250.10">
    <property type="entry name" value="SRCR-like domain"/>
    <property type="match status" value="7"/>
</dbReference>
<feature type="compositionally biased region" description="Low complexity" evidence="3">
    <location>
        <begin position="9"/>
        <end position="22"/>
    </location>
</feature>
<dbReference type="SMART" id="SM00202">
    <property type="entry name" value="SR"/>
    <property type="match status" value="6"/>
</dbReference>
<dbReference type="PANTHER" id="PTHR48071:SF18">
    <property type="entry name" value="DELETED IN MALIGNANT BRAIN TUMORS 1 PROTEIN-RELATED"/>
    <property type="match status" value="1"/>
</dbReference>
<feature type="domain" description="SRCR" evidence="4">
    <location>
        <begin position="269"/>
        <end position="368"/>
    </location>
</feature>
<dbReference type="PROSITE" id="PS50287">
    <property type="entry name" value="SRCR_2"/>
    <property type="match status" value="6"/>
</dbReference>
<name>A0ABQ9ETC2_TEGGR</name>
<feature type="domain" description="SRCR" evidence="4">
    <location>
        <begin position="614"/>
        <end position="708"/>
    </location>
</feature>
<dbReference type="Pfam" id="PF00530">
    <property type="entry name" value="SRCR"/>
    <property type="match status" value="7"/>
</dbReference>
<dbReference type="PRINTS" id="PR00258">
    <property type="entry name" value="SPERACTRCPTR"/>
</dbReference>
<feature type="disulfide bond" evidence="2">
    <location>
        <begin position="94"/>
        <end position="104"/>
    </location>
</feature>
<evidence type="ECO:0000259" key="4">
    <source>
        <dbReference type="PROSITE" id="PS50287"/>
    </source>
</evidence>
<dbReference type="SUPFAM" id="SSF56487">
    <property type="entry name" value="SRCR-like"/>
    <property type="match status" value="6"/>
</dbReference>
<feature type="disulfide bond" evidence="2">
    <location>
        <begin position="682"/>
        <end position="692"/>
    </location>
</feature>
<feature type="disulfide bond" evidence="2">
    <location>
        <begin position="210"/>
        <end position="220"/>
    </location>
</feature>
<protein>
    <recommendedName>
        <fullName evidence="4">SRCR domain-containing protein</fullName>
    </recommendedName>
</protein>
<dbReference type="PANTHER" id="PTHR48071">
    <property type="entry name" value="SRCR DOMAIN-CONTAINING PROTEIN"/>
    <property type="match status" value="1"/>
</dbReference>
<comment type="caution">
    <text evidence="2">Lacks conserved residue(s) required for the propagation of feature annotation.</text>
</comment>
<organism evidence="5 6">
    <name type="scientific">Tegillarca granosa</name>
    <name type="common">Malaysian cockle</name>
    <name type="synonym">Anadara granosa</name>
    <dbReference type="NCBI Taxonomy" id="220873"/>
    <lineage>
        <taxon>Eukaryota</taxon>
        <taxon>Metazoa</taxon>
        <taxon>Spiralia</taxon>
        <taxon>Lophotrochozoa</taxon>
        <taxon>Mollusca</taxon>
        <taxon>Bivalvia</taxon>
        <taxon>Autobranchia</taxon>
        <taxon>Pteriomorphia</taxon>
        <taxon>Arcoida</taxon>
        <taxon>Arcoidea</taxon>
        <taxon>Arcidae</taxon>
        <taxon>Tegillarca</taxon>
    </lineage>
</organism>
<evidence type="ECO:0000256" key="1">
    <source>
        <dbReference type="ARBA" id="ARBA00023157"/>
    </source>
</evidence>
<evidence type="ECO:0000256" key="2">
    <source>
        <dbReference type="PROSITE-ProRule" id="PRU00196"/>
    </source>
</evidence>
<feature type="disulfide bond" evidence="2">
    <location>
        <begin position="560"/>
        <end position="570"/>
    </location>
</feature>
<feature type="disulfide bond" evidence="2">
    <location>
        <begin position="461"/>
        <end position="471"/>
    </location>
</feature>